<dbReference type="AlphaFoldDB" id="A0A6S6SC33"/>
<evidence type="ECO:0000313" key="1">
    <source>
        <dbReference type="EMBL" id="CAA6802927.1"/>
    </source>
</evidence>
<proteinExistence type="predicted"/>
<sequence length="123" mass="13772">MSNEINQKSILGIDLLPCCDENSTGYFRDGYCRTNEDDKGRHTVCAEITDEFLQFSLSKGNDLIAPNVMFGFPGLKAGDKWCLCALRWLEAYEAGVAPKIFLESTHEKTLEVVSLEVLQKFAT</sequence>
<dbReference type="InterPro" id="IPR018714">
    <property type="entry name" value="DUF2237"/>
</dbReference>
<name>A0A6S6SC33_9BACT</name>
<dbReference type="EMBL" id="CACVAW010000010">
    <property type="protein sequence ID" value="CAA6802927.1"/>
    <property type="molecule type" value="Genomic_DNA"/>
</dbReference>
<gene>
    <name evidence="1" type="ORF">HELGO_WM2604</name>
</gene>
<accession>A0A6S6SC33</accession>
<dbReference type="PANTHER" id="PTHR37466">
    <property type="entry name" value="SLR1628 PROTEIN"/>
    <property type="match status" value="1"/>
</dbReference>
<dbReference type="PANTHER" id="PTHR37466:SF1">
    <property type="entry name" value="SLR1628 PROTEIN"/>
    <property type="match status" value="1"/>
</dbReference>
<protein>
    <submittedName>
        <fullName evidence="1">DUF2237 domain-containing protein</fullName>
    </submittedName>
</protein>
<dbReference type="Gene3D" id="3.30.56.110">
    <property type="entry name" value="Protein of unknown function DUF2237"/>
    <property type="match status" value="1"/>
</dbReference>
<organism evidence="1">
    <name type="scientific">uncultured Campylobacterales bacterium</name>
    <dbReference type="NCBI Taxonomy" id="352960"/>
    <lineage>
        <taxon>Bacteria</taxon>
        <taxon>Pseudomonadati</taxon>
        <taxon>Campylobacterota</taxon>
        <taxon>Epsilonproteobacteria</taxon>
        <taxon>Campylobacterales</taxon>
        <taxon>environmental samples</taxon>
    </lineage>
</organism>
<reference evidence="1" key="1">
    <citation type="submission" date="2020-01" db="EMBL/GenBank/DDBJ databases">
        <authorList>
            <person name="Meier V. D."/>
            <person name="Meier V D."/>
        </authorList>
    </citation>
    <scope>NUCLEOTIDE SEQUENCE</scope>
    <source>
        <strain evidence="1">HLG_WM_MAG_12</strain>
    </source>
</reference>
<dbReference type="Pfam" id="PF09996">
    <property type="entry name" value="DUF2237"/>
    <property type="match status" value="1"/>
</dbReference>